<keyword evidence="3" id="KW-0378">Hydrolase</keyword>
<evidence type="ECO:0000256" key="3">
    <source>
        <dbReference type="ARBA" id="ARBA00022801"/>
    </source>
</evidence>
<proteinExistence type="predicted"/>
<name>A0A4S2EBF0_9LACO</name>
<dbReference type="GO" id="GO:0016787">
    <property type="term" value="F:hydrolase activity"/>
    <property type="evidence" value="ECO:0007669"/>
    <property type="project" value="UniProtKB-KW"/>
</dbReference>
<dbReference type="Pfam" id="PF02976">
    <property type="entry name" value="MutH"/>
    <property type="match status" value="1"/>
</dbReference>
<evidence type="ECO:0000313" key="5">
    <source>
        <dbReference type="EMBL" id="TGY52322.1"/>
    </source>
</evidence>
<dbReference type="InterPro" id="IPR011335">
    <property type="entry name" value="Restrct_endonuc-II-like"/>
</dbReference>
<keyword evidence="2 5" id="KW-0255">Endonuclease</keyword>
<accession>A0A4S2EBF0</accession>
<dbReference type="SMART" id="SM00927">
    <property type="entry name" value="MutH"/>
    <property type="match status" value="1"/>
</dbReference>
<dbReference type="AlphaFoldDB" id="A0A4S2EBF0"/>
<sequence length="495" mass="57148">MMEHEFSYTSKEINDKLSSIINETLGDIDVNNAFDKTIGKPKVTGIAGDVIEQSVLGYPANSDQKPDIIVDGKNVEVKTTGVKYSTKALKKKKQTVADFEAKEPMSVTAVSPEKIVNETFDDSNFWHKLENILFFYYHYDSPTTVKSWEYKDFKVVGAEFHEFSNADKERLKQDWEKVRDFIIDAQKNYSDPTTRYPLLGSLRKELLLIDTAPKYPNPPRFRLKRSTVTSIIQEYFGKKFEKLPQIDSFSDIDKVLHNATQKYRGLTVEELLKRLNIKYTLNTSGDVNKNIAEKIMLKLFGSNANKLNKIDIFQKANLTLKSIVQTKKQTRTEDTKLFPIDFDEIGLDPDFEESQFYTYFSEKQFIFVIFEEPDSDAKLLKNKFLGFKRVSFDDHFIDNYVHKAWTHTKDLVLNDSLVEEMVISKKTGRPIINNAGTPRTKLNFIKSSENPIFVRGSGKDSKHKPLQVNGIDMYAQWIWIKGSTINEMLNNLDYI</sequence>
<evidence type="ECO:0000313" key="6">
    <source>
        <dbReference type="Proteomes" id="UP000306855"/>
    </source>
</evidence>
<dbReference type="Gene3D" id="3.40.600.10">
    <property type="entry name" value="DNA mismatch repair MutH/Restriction endonuclease, type II"/>
    <property type="match status" value="2"/>
</dbReference>
<evidence type="ECO:0000256" key="2">
    <source>
        <dbReference type="ARBA" id="ARBA00022759"/>
    </source>
</evidence>
<gene>
    <name evidence="5" type="ORF">E5340_10540</name>
</gene>
<dbReference type="GO" id="GO:0003677">
    <property type="term" value="F:DNA binding"/>
    <property type="evidence" value="ECO:0007669"/>
    <property type="project" value="InterPro"/>
</dbReference>
<dbReference type="InterPro" id="IPR037057">
    <property type="entry name" value="DNA_rep_MutH/T2_RE_sf"/>
</dbReference>
<dbReference type="Proteomes" id="UP000306855">
    <property type="component" value="Unassembled WGS sequence"/>
</dbReference>
<reference evidence="5 6" key="1">
    <citation type="submission" date="2019-04" db="EMBL/GenBank/DDBJ databases">
        <title>Microbes associate with the intestines of laboratory mice.</title>
        <authorList>
            <person name="Navarre W."/>
            <person name="Wong E."/>
            <person name="Huang K."/>
            <person name="Tropini C."/>
            <person name="Ng K."/>
            <person name="Yu B."/>
        </authorList>
    </citation>
    <scope>NUCLEOTIDE SEQUENCE [LARGE SCALE GENOMIC DNA]</scope>
    <source>
        <strain evidence="5 6">NM26_J9</strain>
    </source>
</reference>
<dbReference type="InterPro" id="IPR011337">
    <property type="entry name" value="DNA_rep_MutH/RE_typeII_Sau3AI"/>
</dbReference>
<dbReference type="SUPFAM" id="SSF52980">
    <property type="entry name" value="Restriction endonuclease-like"/>
    <property type="match status" value="2"/>
</dbReference>
<dbReference type="EMBL" id="SRYK01000082">
    <property type="protein sequence ID" value="TGY52322.1"/>
    <property type="molecule type" value="Genomic_DNA"/>
</dbReference>
<protein>
    <submittedName>
        <fullName evidence="5">Restriction endonuclease</fullName>
    </submittedName>
</protein>
<evidence type="ECO:0000259" key="4">
    <source>
        <dbReference type="SMART" id="SM00927"/>
    </source>
</evidence>
<dbReference type="GO" id="GO:0004519">
    <property type="term" value="F:endonuclease activity"/>
    <property type="evidence" value="ECO:0007669"/>
    <property type="project" value="UniProtKB-KW"/>
</dbReference>
<evidence type="ECO:0000256" key="1">
    <source>
        <dbReference type="ARBA" id="ARBA00022722"/>
    </source>
</evidence>
<organism evidence="5 6">
    <name type="scientific">Ligilactobacillus murinus</name>
    <dbReference type="NCBI Taxonomy" id="1622"/>
    <lineage>
        <taxon>Bacteria</taxon>
        <taxon>Bacillati</taxon>
        <taxon>Bacillota</taxon>
        <taxon>Bacilli</taxon>
        <taxon>Lactobacillales</taxon>
        <taxon>Lactobacillaceae</taxon>
        <taxon>Ligilactobacillus</taxon>
    </lineage>
</organism>
<dbReference type="CDD" id="cd22355">
    <property type="entry name" value="Sau3AI_C"/>
    <property type="match status" value="1"/>
</dbReference>
<comment type="caution">
    <text evidence="5">The sequence shown here is derived from an EMBL/GenBank/DDBJ whole genome shotgun (WGS) entry which is preliminary data.</text>
</comment>
<keyword evidence="1" id="KW-0540">Nuclease</keyword>
<feature type="domain" description="DNA mismatch repair MutH/Type II restriction enzyme Sau3AI" evidence="4">
    <location>
        <begin position="58"/>
        <end position="174"/>
    </location>
</feature>